<dbReference type="Proteomes" id="UP000265926">
    <property type="component" value="Unassembled WGS sequence"/>
</dbReference>
<dbReference type="GO" id="GO:0016829">
    <property type="term" value="F:lyase activity"/>
    <property type="evidence" value="ECO:0007669"/>
    <property type="project" value="UniProtKB-KW"/>
</dbReference>
<dbReference type="PANTHER" id="PTHR13604">
    <property type="entry name" value="DC12-RELATED"/>
    <property type="match status" value="1"/>
</dbReference>
<comment type="similarity">
    <text evidence="1 8">Belongs to the SOS response-associated peptidase family.</text>
</comment>
<dbReference type="GO" id="GO:0008233">
    <property type="term" value="F:peptidase activity"/>
    <property type="evidence" value="ECO:0007669"/>
    <property type="project" value="UniProtKB-KW"/>
</dbReference>
<proteinExistence type="inferred from homology"/>
<dbReference type="Gene3D" id="3.90.1680.10">
    <property type="entry name" value="SOS response associated peptidase-like"/>
    <property type="match status" value="1"/>
</dbReference>
<name>A0A399SQ76_9BACT</name>
<keyword evidence="3" id="KW-0227">DNA damage</keyword>
<reference evidence="9 10" key="1">
    <citation type="submission" date="2018-08" db="EMBL/GenBank/DDBJ databases">
        <title>Pallidiluteibacterium maritimus gen. nov., sp. nov., isolated from coastal sediment.</title>
        <authorList>
            <person name="Zhou L.Y."/>
        </authorList>
    </citation>
    <scope>NUCLEOTIDE SEQUENCE [LARGE SCALE GENOMIC DNA]</scope>
    <source>
        <strain evidence="9 10">XSD2</strain>
    </source>
</reference>
<keyword evidence="7" id="KW-0456">Lyase</keyword>
<evidence type="ECO:0000256" key="5">
    <source>
        <dbReference type="ARBA" id="ARBA00023124"/>
    </source>
</evidence>
<keyword evidence="2 8" id="KW-0645">Protease</keyword>
<evidence type="ECO:0000256" key="3">
    <source>
        <dbReference type="ARBA" id="ARBA00022763"/>
    </source>
</evidence>
<sequence length="271" mass="31164">MFDRFILASNIDRVKARFNMAHFADAVTYEPNYNIAAGDEVYVITDAVKKEIHKFRFGLNVQKRNNIQTLHFIRAEGNRNLQDDPHYSGSRAIFLQPEFKQLIRQQRCMILADAFIVGIESNPHLVYLRDKQRPFAFAGLYSMQNDDTAGESVYACAIITVPANSLLQKLGYKRMPVILPQQEEGRWLRSNSELSQTLNMLNSYPAAQMNAFPISDKIKDKTLNDISLVHPAGERVLYEPDYKLSRKRKREVRESLGITMAERAGIEVKYE</sequence>
<dbReference type="PANTHER" id="PTHR13604:SF0">
    <property type="entry name" value="ABASIC SITE PROCESSING PROTEIN HMCES"/>
    <property type="match status" value="1"/>
</dbReference>
<dbReference type="AlphaFoldDB" id="A0A399SQ76"/>
<protein>
    <recommendedName>
        <fullName evidence="8">Abasic site processing protein</fullName>
        <ecNumber evidence="8">3.4.-.-</ecNumber>
    </recommendedName>
</protein>
<keyword evidence="5" id="KW-0190">Covalent protein-DNA linkage</keyword>
<dbReference type="EMBL" id="QWGR01000024">
    <property type="protein sequence ID" value="RIJ45508.1"/>
    <property type="molecule type" value="Genomic_DNA"/>
</dbReference>
<evidence type="ECO:0000256" key="4">
    <source>
        <dbReference type="ARBA" id="ARBA00022801"/>
    </source>
</evidence>
<evidence type="ECO:0000256" key="7">
    <source>
        <dbReference type="ARBA" id="ARBA00023239"/>
    </source>
</evidence>
<keyword evidence="6" id="KW-0238">DNA-binding</keyword>
<evidence type="ECO:0000256" key="2">
    <source>
        <dbReference type="ARBA" id="ARBA00022670"/>
    </source>
</evidence>
<keyword evidence="10" id="KW-1185">Reference proteome</keyword>
<evidence type="ECO:0000313" key="9">
    <source>
        <dbReference type="EMBL" id="RIJ45508.1"/>
    </source>
</evidence>
<gene>
    <name evidence="9" type="ORF">D1614_22840</name>
</gene>
<accession>A0A399SQ76</accession>
<dbReference type="EC" id="3.4.-.-" evidence="8"/>
<dbReference type="GO" id="GO:0003697">
    <property type="term" value="F:single-stranded DNA binding"/>
    <property type="evidence" value="ECO:0007669"/>
    <property type="project" value="InterPro"/>
</dbReference>
<dbReference type="InterPro" id="IPR036590">
    <property type="entry name" value="SRAP-like"/>
</dbReference>
<evidence type="ECO:0000256" key="1">
    <source>
        <dbReference type="ARBA" id="ARBA00008136"/>
    </source>
</evidence>
<keyword evidence="4 8" id="KW-0378">Hydrolase</keyword>
<dbReference type="Pfam" id="PF02586">
    <property type="entry name" value="SRAP"/>
    <property type="match status" value="1"/>
</dbReference>
<dbReference type="GO" id="GO:0106300">
    <property type="term" value="P:protein-DNA covalent cross-linking repair"/>
    <property type="evidence" value="ECO:0007669"/>
    <property type="project" value="InterPro"/>
</dbReference>
<dbReference type="SUPFAM" id="SSF143081">
    <property type="entry name" value="BB1717-like"/>
    <property type="match status" value="1"/>
</dbReference>
<dbReference type="InterPro" id="IPR003738">
    <property type="entry name" value="SRAP"/>
</dbReference>
<organism evidence="9 10">
    <name type="scientific">Maribellus luteus</name>
    <dbReference type="NCBI Taxonomy" id="2305463"/>
    <lineage>
        <taxon>Bacteria</taxon>
        <taxon>Pseudomonadati</taxon>
        <taxon>Bacteroidota</taxon>
        <taxon>Bacteroidia</taxon>
        <taxon>Marinilabiliales</taxon>
        <taxon>Prolixibacteraceae</taxon>
        <taxon>Maribellus</taxon>
    </lineage>
</organism>
<evidence type="ECO:0000256" key="6">
    <source>
        <dbReference type="ARBA" id="ARBA00023125"/>
    </source>
</evidence>
<dbReference type="GO" id="GO:0006508">
    <property type="term" value="P:proteolysis"/>
    <property type="evidence" value="ECO:0007669"/>
    <property type="project" value="UniProtKB-KW"/>
</dbReference>
<evidence type="ECO:0000313" key="10">
    <source>
        <dbReference type="Proteomes" id="UP000265926"/>
    </source>
</evidence>
<comment type="caution">
    <text evidence="9">The sequence shown here is derived from an EMBL/GenBank/DDBJ whole genome shotgun (WGS) entry which is preliminary data.</text>
</comment>
<evidence type="ECO:0000256" key="8">
    <source>
        <dbReference type="RuleBase" id="RU364100"/>
    </source>
</evidence>